<feature type="compositionally biased region" description="Polar residues" evidence="1">
    <location>
        <begin position="115"/>
        <end position="126"/>
    </location>
</feature>
<evidence type="ECO:0000313" key="3">
    <source>
        <dbReference type="Proteomes" id="UP001281761"/>
    </source>
</evidence>
<feature type="compositionally biased region" description="Basic and acidic residues" evidence="1">
    <location>
        <begin position="279"/>
        <end position="294"/>
    </location>
</feature>
<feature type="compositionally biased region" description="Basic and acidic residues" evidence="1">
    <location>
        <begin position="443"/>
        <end position="468"/>
    </location>
</feature>
<feature type="region of interest" description="Disordered" evidence="1">
    <location>
        <begin position="443"/>
        <end position="567"/>
    </location>
</feature>
<name>A0ABQ9XCD1_9EUKA</name>
<comment type="caution">
    <text evidence="2">The sequence shown here is derived from an EMBL/GenBank/DDBJ whole genome shotgun (WGS) entry which is preliminary data.</text>
</comment>
<accession>A0ABQ9XCD1</accession>
<sequence length="890" mass="103411">MENEQVIADRKRNRNHRKKTMWKDHLDYTHKLAAQFEEKRRDGEDLSTDSEGMRRIEQARLIDEKEKLLWGVYGEGELGDSELLLRAKMQAGRRSGRERTKSQERTDEAEEPENTARSNAKSQTGNKTERAMSSFVERQMQDAERRREIQKLLEKEKEEREQRIQNKEFETECKQRSKPTQNLSESELAEIRIKTQKASELRRQKLAQEKKERLEKEKKNMTFHPKINPSPSNTTPRPRSSIEDTVARLSAVKGPKRIRKTTPTKPKPKPQRPKTVSTQRERPSPRLSRKERERMIVECVERMEEDRIDRKIKEELRKEEMHSAECPFHPQLSPNTQRLAKLSETRQLNSTMQTFTSQHSNNTTPTHQRPLSKSQAQTLQRQRVLEMGEQRARKMWETEEERKRKKRMKELFAAIYLASSGKDGKSVDGFVLPVEVRDIVGRMGNDGKLRTEKQTTNKNGEETDRSCRPDSTGETFQNDTMHERTNLSERELQTTTKEDIGNDQKDEREQQTTLDEVTIETHSHHTPSSRSLSPPHTLHVTSSSSTSPSHASTHPNVVASHTHSSSISSYEMTTPIVSNAPSHIASPEPPHPAHSTTRLVEHPHTVPSSELNDESVDERTQRSQTDDDSLSADLGKFNQEALIFISHFLKSWIVNFVQQLQSHPDTSQTLTFHAFLKRCRAEKKRNDEKGIPTSNDVIMRPGQPLFEDDTRRREEIDRVLKRMRIVVERKGKGNDEQIELKQHEEEEGSERKKSEVFERLAANGKRIGMEMKTRHDSEKKREQQAAKRREEIFTLSHLQKRNEKSVEKSTADPALFERLSQRKEIVLKKDSEDDALANQTRMMDGFLKLLRSSSPVNTQKIEKKQRRTIKEKSYPEKMHDLFSRMAATPD</sequence>
<feature type="compositionally biased region" description="Basic and acidic residues" evidence="1">
    <location>
        <begin position="139"/>
        <end position="175"/>
    </location>
</feature>
<feature type="compositionally biased region" description="Basic and acidic residues" evidence="1">
    <location>
        <begin position="95"/>
        <end position="106"/>
    </location>
</feature>
<feature type="compositionally biased region" description="Basic residues" evidence="1">
    <location>
        <begin position="11"/>
        <end position="20"/>
    </location>
</feature>
<feature type="compositionally biased region" description="Basic residues" evidence="1">
    <location>
        <begin position="254"/>
        <end position="272"/>
    </location>
</feature>
<dbReference type="Proteomes" id="UP001281761">
    <property type="component" value="Unassembled WGS sequence"/>
</dbReference>
<feature type="region of interest" description="Disordered" evidence="1">
    <location>
        <begin position="351"/>
        <end position="381"/>
    </location>
</feature>
<feature type="region of interest" description="Disordered" evidence="1">
    <location>
        <begin position="605"/>
        <end position="631"/>
    </location>
</feature>
<feature type="compositionally biased region" description="Basic and acidic residues" evidence="1">
    <location>
        <begin position="189"/>
        <end position="220"/>
    </location>
</feature>
<protein>
    <submittedName>
        <fullName evidence="2">Uncharacterized protein</fullName>
    </submittedName>
</protein>
<feature type="region of interest" description="Disordered" evidence="1">
    <location>
        <begin position="89"/>
        <end position="294"/>
    </location>
</feature>
<feature type="compositionally biased region" description="Basic and acidic residues" evidence="1">
    <location>
        <begin position="480"/>
        <end position="510"/>
    </location>
</feature>
<feature type="region of interest" description="Disordered" evidence="1">
    <location>
        <begin position="857"/>
        <end position="878"/>
    </location>
</feature>
<proteinExistence type="predicted"/>
<dbReference type="EMBL" id="JARBJD010000166">
    <property type="protein sequence ID" value="KAK2948918.1"/>
    <property type="molecule type" value="Genomic_DNA"/>
</dbReference>
<gene>
    <name evidence="2" type="ORF">BLNAU_16136</name>
</gene>
<feature type="compositionally biased region" description="Low complexity" evidence="1">
    <location>
        <begin position="533"/>
        <end position="567"/>
    </location>
</feature>
<keyword evidence="3" id="KW-1185">Reference proteome</keyword>
<feature type="compositionally biased region" description="Low complexity" evidence="1">
    <location>
        <begin position="229"/>
        <end position="239"/>
    </location>
</feature>
<reference evidence="2 3" key="1">
    <citation type="journal article" date="2022" name="bioRxiv">
        <title>Genomics of Preaxostyla Flagellates Illuminates Evolutionary Transitions and the Path Towards Mitochondrial Loss.</title>
        <authorList>
            <person name="Novak L.V.F."/>
            <person name="Treitli S.C."/>
            <person name="Pyrih J."/>
            <person name="Halakuc P."/>
            <person name="Pipaliya S.V."/>
            <person name="Vacek V."/>
            <person name="Brzon O."/>
            <person name="Soukal P."/>
            <person name="Eme L."/>
            <person name="Dacks J.B."/>
            <person name="Karnkowska A."/>
            <person name="Elias M."/>
            <person name="Hampl V."/>
        </authorList>
    </citation>
    <scope>NUCLEOTIDE SEQUENCE [LARGE SCALE GENOMIC DNA]</scope>
    <source>
        <strain evidence="2">NAU3</strain>
        <tissue evidence="2">Gut</tissue>
    </source>
</reference>
<feature type="region of interest" description="Disordered" evidence="1">
    <location>
        <begin position="1"/>
        <end position="20"/>
    </location>
</feature>
<organism evidence="2 3">
    <name type="scientific">Blattamonas nauphoetae</name>
    <dbReference type="NCBI Taxonomy" id="2049346"/>
    <lineage>
        <taxon>Eukaryota</taxon>
        <taxon>Metamonada</taxon>
        <taxon>Preaxostyla</taxon>
        <taxon>Oxymonadida</taxon>
        <taxon>Blattamonas</taxon>
    </lineage>
</organism>
<feature type="compositionally biased region" description="Basic and acidic residues" evidence="1">
    <location>
        <begin position="868"/>
        <end position="878"/>
    </location>
</feature>
<evidence type="ECO:0000256" key="1">
    <source>
        <dbReference type="SAM" id="MobiDB-lite"/>
    </source>
</evidence>
<evidence type="ECO:0000313" key="2">
    <source>
        <dbReference type="EMBL" id="KAK2948918.1"/>
    </source>
</evidence>